<keyword evidence="1 3" id="KW-0378">Hydrolase</keyword>
<dbReference type="InterPro" id="IPR050266">
    <property type="entry name" value="AB_hydrolase_sf"/>
</dbReference>
<dbReference type="GO" id="GO:0016787">
    <property type="term" value="F:hydrolase activity"/>
    <property type="evidence" value="ECO:0007669"/>
    <property type="project" value="UniProtKB-KW"/>
</dbReference>
<dbReference type="Gene3D" id="3.40.50.1820">
    <property type="entry name" value="alpha/beta hydrolase"/>
    <property type="match status" value="1"/>
</dbReference>
<dbReference type="PRINTS" id="PR00111">
    <property type="entry name" value="ABHYDROLASE"/>
</dbReference>
<dbReference type="RefSeq" id="WP_345426192.1">
    <property type="nucleotide sequence ID" value="NZ_BAABGT010000100.1"/>
</dbReference>
<gene>
    <name evidence="3" type="ORF">GCM10023175_60950</name>
</gene>
<dbReference type="SUPFAM" id="SSF53474">
    <property type="entry name" value="alpha/beta-Hydrolases"/>
    <property type="match status" value="1"/>
</dbReference>
<dbReference type="PANTHER" id="PTHR43798:SF31">
    <property type="entry name" value="AB HYDROLASE SUPERFAMILY PROTEIN YCLE"/>
    <property type="match status" value="1"/>
</dbReference>
<proteinExistence type="predicted"/>
<feature type="domain" description="AB hydrolase-1" evidence="2">
    <location>
        <begin position="39"/>
        <end position="277"/>
    </location>
</feature>
<evidence type="ECO:0000313" key="3">
    <source>
        <dbReference type="EMBL" id="GAA4557171.1"/>
    </source>
</evidence>
<comment type="caution">
    <text evidence="3">The sequence shown here is derived from an EMBL/GenBank/DDBJ whole genome shotgun (WGS) entry which is preliminary data.</text>
</comment>
<dbReference type="InterPro" id="IPR000073">
    <property type="entry name" value="AB_hydrolase_1"/>
</dbReference>
<keyword evidence="4" id="KW-1185">Reference proteome</keyword>
<name>A0ABP8S220_9PSEU</name>
<evidence type="ECO:0000256" key="1">
    <source>
        <dbReference type="ARBA" id="ARBA00022801"/>
    </source>
</evidence>
<dbReference type="Proteomes" id="UP001501598">
    <property type="component" value="Unassembled WGS sequence"/>
</dbReference>
<dbReference type="Pfam" id="PF00561">
    <property type="entry name" value="Abhydrolase_1"/>
    <property type="match status" value="1"/>
</dbReference>
<reference evidence="4" key="1">
    <citation type="journal article" date="2019" name="Int. J. Syst. Evol. Microbiol.">
        <title>The Global Catalogue of Microorganisms (GCM) 10K type strain sequencing project: providing services to taxonomists for standard genome sequencing and annotation.</title>
        <authorList>
            <consortium name="The Broad Institute Genomics Platform"/>
            <consortium name="The Broad Institute Genome Sequencing Center for Infectious Disease"/>
            <person name="Wu L."/>
            <person name="Ma J."/>
        </authorList>
    </citation>
    <scope>NUCLEOTIDE SEQUENCE [LARGE SCALE GENOMIC DNA]</scope>
    <source>
        <strain evidence="4">JCM 17906</strain>
    </source>
</reference>
<dbReference type="InterPro" id="IPR029058">
    <property type="entry name" value="AB_hydrolase_fold"/>
</dbReference>
<sequence>MSSPSPFVTSDGLTDQSASRSVVVDGTPMHYHDIGEGEPILFLHSYGPGSNAWITWHKVVPYFAARYRCILMDLVNYGESGPRVFSEQIHGLHARQAKGLLDAIGIDHVDVVGNSQGGQTAFAFAYTYPERTRRLVWGAGHVGTNRGYRNEYLMAIEPEEGLRATLEVIEDPSTRNFERYLTVHIDDPALVTPELVEYVRSTYLARPDILEASGRSFSTPHDHAPEMAELEAETLIIWGRNDRMCTFEIGINALNLTRNSRLVVLRDTGHWVPFEKPAEYAAHVLSFLDGYPQKPTAC</sequence>
<evidence type="ECO:0000259" key="2">
    <source>
        <dbReference type="Pfam" id="PF00561"/>
    </source>
</evidence>
<dbReference type="EMBL" id="BAABGT010000100">
    <property type="protein sequence ID" value="GAA4557171.1"/>
    <property type="molecule type" value="Genomic_DNA"/>
</dbReference>
<organism evidence="3 4">
    <name type="scientific">Pseudonocardia xishanensis</name>
    <dbReference type="NCBI Taxonomy" id="630995"/>
    <lineage>
        <taxon>Bacteria</taxon>
        <taxon>Bacillati</taxon>
        <taxon>Actinomycetota</taxon>
        <taxon>Actinomycetes</taxon>
        <taxon>Pseudonocardiales</taxon>
        <taxon>Pseudonocardiaceae</taxon>
        <taxon>Pseudonocardia</taxon>
    </lineage>
</organism>
<evidence type="ECO:0000313" key="4">
    <source>
        <dbReference type="Proteomes" id="UP001501598"/>
    </source>
</evidence>
<accession>A0ABP8S220</accession>
<protein>
    <submittedName>
        <fullName evidence="3">Alpha/beta fold hydrolase</fullName>
    </submittedName>
</protein>
<dbReference type="PANTHER" id="PTHR43798">
    <property type="entry name" value="MONOACYLGLYCEROL LIPASE"/>
    <property type="match status" value="1"/>
</dbReference>